<dbReference type="Gene3D" id="1.10.3210.10">
    <property type="entry name" value="Hypothetical protein af1432"/>
    <property type="match status" value="1"/>
</dbReference>
<dbReference type="InterPro" id="IPR006674">
    <property type="entry name" value="HD_domain"/>
</dbReference>
<sequence>MVGSDDLVIPDTAASSAALEVASAYHSAALLNHSRRVYVWAAAYGRQQGIQYDAELVFAAAMFHDIGLVPEFDSHTVSFEEAGGHVARVFAAGAGWPSERRERLGEVIVRHMWPDVDVADDPESHLLWRAAALDIVGKNIDDFSPAFRAGVLQQYPRLGLADEFLACFQAQADRKTGSSAARAVQSGLATRMAANLLDAGSEHIPDEN</sequence>
<dbReference type="InterPro" id="IPR003607">
    <property type="entry name" value="HD/PDEase_dom"/>
</dbReference>
<dbReference type="SUPFAM" id="SSF109604">
    <property type="entry name" value="HD-domain/PDEase-like"/>
    <property type="match status" value="1"/>
</dbReference>
<reference evidence="2 3" key="1">
    <citation type="submission" date="2024-10" db="EMBL/GenBank/DDBJ databases">
        <title>The Natural Products Discovery Center: Release of the First 8490 Sequenced Strains for Exploring Actinobacteria Biosynthetic Diversity.</title>
        <authorList>
            <person name="Kalkreuter E."/>
            <person name="Kautsar S.A."/>
            <person name="Yang D."/>
            <person name="Bader C.D."/>
            <person name="Teijaro C.N."/>
            <person name="Fluegel L."/>
            <person name="Davis C.M."/>
            <person name="Simpson J.R."/>
            <person name="Lauterbach L."/>
            <person name="Steele A.D."/>
            <person name="Gui C."/>
            <person name="Meng S."/>
            <person name="Li G."/>
            <person name="Viehrig K."/>
            <person name="Ye F."/>
            <person name="Su P."/>
            <person name="Kiefer A.F."/>
            <person name="Nichols A."/>
            <person name="Cepeda A.J."/>
            <person name="Yan W."/>
            <person name="Fan B."/>
            <person name="Jiang Y."/>
            <person name="Adhikari A."/>
            <person name="Zheng C.-J."/>
            <person name="Schuster L."/>
            <person name="Cowan T.M."/>
            <person name="Smanski M.J."/>
            <person name="Chevrette M.G."/>
            <person name="De Carvalho L.P.S."/>
            <person name="Shen B."/>
        </authorList>
    </citation>
    <scope>NUCLEOTIDE SEQUENCE [LARGE SCALE GENOMIC DNA]</scope>
    <source>
        <strain evidence="2 3">NPDC019275</strain>
    </source>
</reference>
<organism evidence="2 3">
    <name type="scientific">Nocardia xishanensis</name>
    <dbReference type="NCBI Taxonomy" id="238964"/>
    <lineage>
        <taxon>Bacteria</taxon>
        <taxon>Bacillati</taxon>
        <taxon>Actinomycetota</taxon>
        <taxon>Actinomycetes</taxon>
        <taxon>Mycobacteriales</taxon>
        <taxon>Nocardiaceae</taxon>
        <taxon>Nocardia</taxon>
    </lineage>
</organism>
<feature type="domain" description="HD/PDEase" evidence="1">
    <location>
        <begin position="26"/>
        <end position="102"/>
    </location>
</feature>
<dbReference type="EMBL" id="JBIRYO010000008">
    <property type="protein sequence ID" value="MFI2474805.1"/>
    <property type="molecule type" value="Genomic_DNA"/>
</dbReference>
<evidence type="ECO:0000313" key="2">
    <source>
        <dbReference type="EMBL" id="MFI2474805.1"/>
    </source>
</evidence>
<dbReference type="Pfam" id="PF01966">
    <property type="entry name" value="HD"/>
    <property type="match status" value="1"/>
</dbReference>
<dbReference type="PANTHER" id="PTHR35569:SF1">
    <property type="entry name" value="CYANAMIDE HYDRATASE DDI2-RELATED"/>
    <property type="match status" value="1"/>
</dbReference>
<dbReference type="PANTHER" id="PTHR35569">
    <property type="entry name" value="CYANAMIDE HYDRATASE DDI2-RELATED"/>
    <property type="match status" value="1"/>
</dbReference>
<gene>
    <name evidence="2" type="ORF">ACH49W_15630</name>
</gene>
<protein>
    <submittedName>
        <fullName evidence="2">HD domain-containing protein</fullName>
    </submittedName>
</protein>
<dbReference type="Proteomes" id="UP001611415">
    <property type="component" value="Unassembled WGS sequence"/>
</dbReference>
<keyword evidence="3" id="KW-1185">Reference proteome</keyword>
<dbReference type="CDD" id="cd00077">
    <property type="entry name" value="HDc"/>
    <property type="match status" value="1"/>
</dbReference>
<evidence type="ECO:0000259" key="1">
    <source>
        <dbReference type="SMART" id="SM00471"/>
    </source>
</evidence>
<accession>A0ABW7X135</accession>
<evidence type="ECO:0000313" key="3">
    <source>
        <dbReference type="Proteomes" id="UP001611415"/>
    </source>
</evidence>
<comment type="caution">
    <text evidence="2">The sequence shown here is derived from an EMBL/GenBank/DDBJ whole genome shotgun (WGS) entry which is preliminary data.</text>
</comment>
<dbReference type="SMART" id="SM00471">
    <property type="entry name" value="HDc"/>
    <property type="match status" value="1"/>
</dbReference>
<dbReference type="RefSeq" id="WP_357402231.1">
    <property type="nucleotide sequence ID" value="NZ_JBEYCD010000003.1"/>
</dbReference>
<name>A0ABW7X135_9NOCA</name>
<proteinExistence type="predicted"/>